<keyword evidence="3" id="KW-1185">Reference proteome</keyword>
<reference evidence="3" key="1">
    <citation type="journal article" date="2016" name="Nat. Genet.">
        <title>The genome sequences of Arachis duranensis and Arachis ipaensis, the diploid ancestors of cultivated peanut.</title>
        <authorList>
            <person name="Bertioli D.J."/>
            <person name="Cannon S.B."/>
            <person name="Froenicke L."/>
            <person name="Huang G."/>
            <person name="Farmer A.D."/>
            <person name="Cannon E.K."/>
            <person name="Liu X."/>
            <person name="Gao D."/>
            <person name="Clevenger J."/>
            <person name="Dash S."/>
            <person name="Ren L."/>
            <person name="Moretzsohn M.C."/>
            <person name="Shirasawa K."/>
            <person name="Huang W."/>
            <person name="Vidigal B."/>
            <person name="Abernathy B."/>
            <person name="Chu Y."/>
            <person name="Niederhuth C.E."/>
            <person name="Umale P."/>
            <person name="Araujo A.C."/>
            <person name="Kozik A."/>
            <person name="Kim K.D."/>
            <person name="Burow M.D."/>
            <person name="Varshney R.K."/>
            <person name="Wang X."/>
            <person name="Zhang X."/>
            <person name="Barkley N."/>
            <person name="Guimaraes P.M."/>
            <person name="Isobe S."/>
            <person name="Guo B."/>
            <person name="Liao B."/>
            <person name="Stalker H.T."/>
            <person name="Schmitz R.J."/>
            <person name="Scheffler B.E."/>
            <person name="Leal-Bertioli S.C."/>
            <person name="Xun X."/>
            <person name="Jackson S.A."/>
            <person name="Michelmore R."/>
            <person name="Ozias-Akins P."/>
        </authorList>
    </citation>
    <scope>NUCLEOTIDE SEQUENCE [LARGE SCALE GENOMIC DNA]</scope>
    <source>
        <strain evidence="3">cv. V14167</strain>
    </source>
</reference>
<protein>
    <submittedName>
        <fullName evidence="4">Uncharacterized protein LOC107484146</fullName>
    </submittedName>
</protein>
<sequence length="397" mass="43253">MSRLGDIEITPSNSFSVKSSQFSSSNSLSDVKSSILQKLGVFGSKFVKKIFYKIPIAVVSSGVMYDTLVLAADKDIRVLFHCVRSFPEVRIHELYAKLEVTLDSSGASAPVHSSTTAGGASCSVPAIRPSVPQVASPSFAADLVQTEAVQTVPSPNQGVLQQAFQGEFSRATDDEVQGFGEPDRVENAMRDDDSDQEPVNIFGDSDDDTGANPHAQQGPSSSGTQHYPPHFSTLNLEALGEDPAGVATVGGSSTEFQIGQSFQSKDEAVLNVKDYSIHRGVEYRVLESDHLKYHGKCKDFGKTCSWLIRISLRARKGTWEVRRYNGPHTCLATSISSDHRQLDYHVICARIFPLVSVDAAVPIKVLQQATEADYGFKPSYRKVWKAKQKAVAQIYGD</sequence>
<dbReference type="Pfam" id="PF03108">
    <property type="entry name" value="DBD_Tnp_Mut"/>
    <property type="match status" value="1"/>
</dbReference>
<dbReference type="PANTHER" id="PTHR31973:SF195">
    <property type="entry name" value="MUDR FAMILY TRANSPOSASE"/>
    <property type="match status" value="1"/>
</dbReference>
<evidence type="ECO:0000256" key="1">
    <source>
        <dbReference type="SAM" id="MobiDB-lite"/>
    </source>
</evidence>
<dbReference type="KEGG" id="adu:107484146"/>
<proteinExistence type="predicted"/>
<dbReference type="PANTHER" id="PTHR31973">
    <property type="entry name" value="POLYPROTEIN, PUTATIVE-RELATED"/>
    <property type="match status" value="1"/>
</dbReference>
<feature type="domain" description="Transposase MuDR plant" evidence="2">
    <location>
        <begin position="256"/>
        <end position="320"/>
    </location>
</feature>
<feature type="region of interest" description="Disordered" evidence="1">
    <location>
        <begin position="174"/>
        <end position="231"/>
    </location>
</feature>
<gene>
    <name evidence="4" type="primary">LOC107484146</name>
</gene>
<dbReference type="AlphaFoldDB" id="A0A9C6WNW8"/>
<organism evidence="3 4">
    <name type="scientific">Arachis duranensis</name>
    <name type="common">Wild peanut</name>
    <dbReference type="NCBI Taxonomy" id="130453"/>
    <lineage>
        <taxon>Eukaryota</taxon>
        <taxon>Viridiplantae</taxon>
        <taxon>Streptophyta</taxon>
        <taxon>Embryophyta</taxon>
        <taxon>Tracheophyta</taxon>
        <taxon>Spermatophyta</taxon>
        <taxon>Magnoliopsida</taxon>
        <taxon>eudicotyledons</taxon>
        <taxon>Gunneridae</taxon>
        <taxon>Pentapetalae</taxon>
        <taxon>rosids</taxon>
        <taxon>fabids</taxon>
        <taxon>Fabales</taxon>
        <taxon>Fabaceae</taxon>
        <taxon>Papilionoideae</taxon>
        <taxon>50 kb inversion clade</taxon>
        <taxon>dalbergioids sensu lato</taxon>
        <taxon>Dalbergieae</taxon>
        <taxon>Pterocarpus clade</taxon>
        <taxon>Arachis</taxon>
    </lineage>
</organism>
<accession>A0A9C6WNW8</accession>
<dbReference type="Proteomes" id="UP000515211">
    <property type="component" value="Chromosome 4"/>
</dbReference>
<evidence type="ECO:0000313" key="4">
    <source>
        <dbReference type="RefSeq" id="XP_052116476.1"/>
    </source>
</evidence>
<evidence type="ECO:0000259" key="2">
    <source>
        <dbReference type="Pfam" id="PF03108"/>
    </source>
</evidence>
<feature type="compositionally biased region" description="Basic and acidic residues" evidence="1">
    <location>
        <begin position="181"/>
        <end position="191"/>
    </location>
</feature>
<dbReference type="InterPro" id="IPR004332">
    <property type="entry name" value="Transposase_MuDR"/>
</dbReference>
<reference evidence="4" key="2">
    <citation type="submission" date="2025-08" db="UniProtKB">
        <authorList>
            <consortium name="RefSeq"/>
        </authorList>
    </citation>
    <scope>IDENTIFICATION</scope>
    <source>
        <tissue evidence="4">Whole plant</tissue>
    </source>
</reference>
<dbReference type="GeneID" id="107484146"/>
<evidence type="ECO:0000313" key="3">
    <source>
        <dbReference type="Proteomes" id="UP000515211"/>
    </source>
</evidence>
<name>A0A9C6WNW8_ARADU</name>
<feature type="compositionally biased region" description="Polar residues" evidence="1">
    <location>
        <begin position="214"/>
        <end position="225"/>
    </location>
</feature>
<dbReference type="RefSeq" id="XP_052116476.1">
    <property type="nucleotide sequence ID" value="XM_052260516.1"/>
</dbReference>